<dbReference type="OrthoDB" id="128386at2759"/>
<protein>
    <recommendedName>
        <fullName evidence="4">Myb-like domain-containing protein</fullName>
    </recommendedName>
</protein>
<feature type="region of interest" description="Disordered" evidence="1">
    <location>
        <begin position="197"/>
        <end position="252"/>
    </location>
</feature>
<dbReference type="Proteomes" id="UP000694044">
    <property type="component" value="Unassembled WGS sequence"/>
</dbReference>
<accession>A0A8T1V5I1</accession>
<evidence type="ECO:0000256" key="1">
    <source>
        <dbReference type="SAM" id="MobiDB-lite"/>
    </source>
</evidence>
<sequence length="268" mass="30607">MIVEARTTGDRKIRQRFGPEEDYLLAIQVNVDAPYMAEHGEVNKQWQALAGKLNGSPNFNMKAIKGTTAKARFKTLLTKHRTWESKSARKSGSDENELPFIRGRMELASSVNDYDAKTANTTAVTKGDQLAKEQSGEVVRQAAVARIRLGKCCARSDESDSEETGASPSVAQPSRQNHRSKSPPEWMFLLEESKTQRTKMSQAFLQQQQTEQTRRLDFEREQRTQGRAEPAEERKERRLEREERQKERDAQTRLIANLLERLGNDKNN</sequence>
<dbReference type="PANTHER" id="PTHR37558">
    <property type="entry name" value="HTH CENPB-TYPE DOMAIN-CONTAINING PROTEIN"/>
    <property type="match status" value="1"/>
</dbReference>
<name>A0A8T1V5I1_9STRA</name>
<keyword evidence="3" id="KW-1185">Reference proteome</keyword>
<organism evidence="2 3">
    <name type="scientific">Phytophthora pseudosyringae</name>
    <dbReference type="NCBI Taxonomy" id="221518"/>
    <lineage>
        <taxon>Eukaryota</taxon>
        <taxon>Sar</taxon>
        <taxon>Stramenopiles</taxon>
        <taxon>Oomycota</taxon>
        <taxon>Peronosporomycetes</taxon>
        <taxon>Peronosporales</taxon>
        <taxon>Peronosporaceae</taxon>
        <taxon>Phytophthora</taxon>
    </lineage>
</organism>
<dbReference type="AlphaFoldDB" id="A0A8T1V5I1"/>
<reference evidence="2" key="1">
    <citation type="submission" date="2021-02" db="EMBL/GenBank/DDBJ databases">
        <authorList>
            <person name="Palmer J.M."/>
        </authorList>
    </citation>
    <scope>NUCLEOTIDE SEQUENCE</scope>
    <source>
        <strain evidence="2">SCRP734</strain>
    </source>
</reference>
<evidence type="ECO:0008006" key="4">
    <source>
        <dbReference type="Google" id="ProtNLM"/>
    </source>
</evidence>
<comment type="caution">
    <text evidence="2">The sequence shown here is derived from an EMBL/GenBank/DDBJ whole genome shotgun (WGS) entry which is preliminary data.</text>
</comment>
<gene>
    <name evidence="2" type="ORF">PHYPSEUDO_014145</name>
</gene>
<evidence type="ECO:0000313" key="3">
    <source>
        <dbReference type="Proteomes" id="UP000694044"/>
    </source>
</evidence>
<feature type="region of interest" description="Disordered" evidence="1">
    <location>
        <begin position="153"/>
        <end position="184"/>
    </location>
</feature>
<proteinExistence type="predicted"/>
<evidence type="ECO:0000313" key="2">
    <source>
        <dbReference type="EMBL" id="KAG7376166.1"/>
    </source>
</evidence>
<feature type="compositionally biased region" description="Polar residues" evidence="1">
    <location>
        <begin position="164"/>
        <end position="175"/>
    </location>
</feature>
<dbReference type="EMBL" id="JAGDFM010000786">
    <property type="protein sequence ID" value="KAG7376166.1"/>
    <property type="molecule type" value="Genomic_DNA"/>
</dbReference>
<dbReference type="PANTHER" id="PTHR37558:SF1">
    <property type="entry name" value="HTH CENPB-TYPE DOMAIN-CONTAINING PROTEIN"/>
    <property type="match status" value="1"/>
</dbReference>
<feature type="compositionally biased region" description="Basic and acidic residues" evidence="1">
    <location>
        <begin position="212"/>
        <end position="251"/>
    </location>
</feature>